<dbReference type="Pfam" id="PF09977">
    <property type="entry name" value="Tad_C"/>
    <property type="match status" value="1"/>
</dbReference>
<reference evidence="2" key="1">
    <citation type="submission" date="2023-04" db="EMBL/GenBank/DDBJ databases">
        <title>Sphingomonas sp. MAHUQ-71 isolated from rice field.</title>
        <authorList>
            <person name="Huq M.A."/>
        </authorList>
    </citation>
    <scope>NUCLEOTIDE SEQUENCE</scope>
    <source>
        <strain evidence="2">MAHUQ-71</strain>
    </source>
</reference>
<dbReference type="RefSeq" id="WP_281043714.1">
    <property type="nucleotide sequence ID" value="NZ_JARYGZ010000001.1"/>
</dbReference>
<keyword evidence="3" id="KW-1185">Reference proteome</keyword>
<sequence>MIRWLQRLRRDRRGAVTIIAAGSLIALLAATALAVDMGSVYLNSRRLQGVADAAALAAAGAKDPTGAARQAIAINGLAAAQVAALTQGSYTADASLAPGQRYAAGAFPTNAAQVTLEQDVPLFFARAFTGHATTHIAAKATAVRIDYAAFSIGSRLASVQGGLPNTLLSALAGTSLNLSVMDYNALVGTDIDVLKFSDALRTQLKLTGATFGQTLDTNVTLPQALSALAAVTPDSTAAAALNRIALKVSPVTVRLSDLIDLGPYANQDHADPDTVVKVDGYSVLRELLQLSNGQRQVALNLGLSLPGVTSTTLTLAIGQRPSHSPWLAITQAGGTFVRTAQARLYLDTRVGGVATLGIASLRVPILIELAEAQAKLDSISCSGGAASASVTLDAQPAVGSIAIADIDTATLGDFTVAPTENRALLAHALLLDVTAKAHAALGGVTWQPVTFSAADIKAGSIRPVSTGDILQGVATSLMKSMDLQVKVLGLGVNASAATQLVGGVLMPLSPALDGIVDQVTGLLGVHVGQADLRVDGVRCGKPTLVA</sequence>
<comment type="caution">
    <text evidence="2">The sequence shown here is derived from an EMBL/GenBank/DDBJ whole genome shotgun (WGS) entry which is preliminary data.</text>
</comment>
<evidence type="ECO:0000259" key="1">
    <source>
        <dbReference type="Pfam" id="PF09977"/>
    </source>
</evidence>
<proteinExistence type="predicted"/>
<protein>
    <submittedName>
        <fullName evidence="2">TadG family pilus assembly protein</fullName>
    </submittedName>
</protein>
<dbReference type="InterPro" id="IPR018705">
    <property type="entry name" value="DUF2134_membrane"/>
</dbReference>
<dbReference type="Proteomes" id="UP001160625">
    <property type="component" value="Unassembled WGS sequence"/>
</dbReference>
<feature type="domain" description="DUF2134" evidence="1">
    <location>
        <begin position="60"/>
        <end position="142"/>
    </location>
</feature>
<evidence type="ECO:0000313" key="2">
    <source>
        <dbReference type="EMBL" id="MDH7638407.1"/>
    </source>
</evidence>
<accession>A0ABT6MZJ0</accession>
<organism evidence="2 3">
    <name type="scientific">Sphingomonas oryzagri</name>
    <dbReference type="NCBI Taxonomy" id="3042314"/>
    <lineage>
        <taxon>Bacteria</taxon>
        <taxon>Pseudomonadati</taxon>
        <taxon>Pseudomonadota</taxon>
        <taxon>Alphaproteobacteria</taxon>
        <taxon>Sphingomonadales</taxon>
        <taxon>Sphingomonadaceae</taxon>
        <taxon>Sphingomonas</taxon>
    </lineage>
</organism>
<dbReference type="EMBL" id="JARYGZ010000001">
    <property type="protein sequence ID" value="MDH7638407.1"/>
    <property type="molecule type" value="Genomic_DNA"/>
</dbReference>
<gene>
    <name evidence="2" type="ORF">QGN17_06655</name>
</gene>
<name>A0ABT6MZJ0_9SPHN</name>
<evidence type="ECO:0000313" key="3">
    <source>
        <dbReference type="Proteomes" id="UP001160625"/>
    </source>
</evidence>